<dbReference type="GO" id="GO:0003676">
    <property type="term" value="F:nucleic acid binding"/>
    <property type="evidence" value="ECO:0007669"/>
    <property type="project" value="InterPro"/>
</dbReference>
<dbReference type="InterPro" id="IPR036397">
    <property type="entry name" value="RNaseH_sf"/>
</dbReference>
<keyword evidence="2" id="KW-1188">Viral release from host cell</keyword>
<dbReference type="GO" id="GO:0008270">
    <property type="term" value="F:zinc ion binding"/>
    <property type="evidence" value="ECO:0007669"/>
    <property type="project" value="UniProtKB-KW"/>
</dbReference>
<dbReference type="Pfam" id="PF00665">
    <property type="entry name" value="rve"/>
    <property type="match status" value="1"/>
</dbReference>
<dbReference type="PROSITE" id="PS50158">
    <property type="entry name" value="ZF_CCHC"/>
    <property type="match status" value="1"/>
</dbReference>
<evidence type="ECO:0000256" key="9">
    <source>
        <dbReference type="ARBA" id="ARBA00022801"/>
    </source>
</evidence>
<evidence type="ECO:0000313" key="22">
    <source>
        <dbReference type="EMBL" id="WVZ08533.1"/>
    </source>
</evidence>
<evidence type="ECO:0000256" key="13">
    <source>
        <dbReference type="ARBA" id="ARBA00022918"/>
    </source>
</evidence>
<feature type="compositionally biased region" description="Basic and acidic residues" evidence="19">
    <location>
        <begin position="177"/>
        <end position="186"/>
    </location>
</feature>
<dbReference type="InterPro" id="IPR039537">
    <property type="entry name" value="Retrotran_Ty1/copia-like"/>
</dbReference>
<keyword evidence="14" id="KW-0548">Nucleotidyltransferase</keyword>
<evidence type="ECO:0000259" key="21">
    <source>
        <dbReference type="PROSITE" id="PS50994"/>
    </source>
</evidence>
<evidence type="ECO:0000313" key="23">
    <source>
        <dbReference type="Proteomes" id="UP001374535"/>
    </source>
</evidence>
<name>A0AAQ3NGY3_VIGMU</name>
<accession>A0AAQ3NGY3</accession>
<feature type="domain" description="CCHC-type" evidence="20">
    <location>
        <begin position="215"/>
        <end position="228"/>
    </location>
</feature>
<dbReference type="GO" id="GO:0003887">
    <property type="term" value="F:DNA-directed DNA polymerase activity"/>
    <property type="evidence" value="ECO:0007669"/>
    <property type="project" value="UniProtKB-KW"/>
</dbReference>
<dbReference type="Gene3D" id="4.10.60.10">
    <property type="entry name" value="Zinc finger, CCHC-type"/>
    <property type="match status" value="1"/>
</dbReference>
<organism evidence="22 23">
    <name type="scientific">Vigna mungo</name>
    <name type="common">Black gram</name>
    <name type="synonym">Phaseolus mungo</name>
    <dbReference type="NCBI Taxonomy" id="3915"/>
    <lineage>
        <taxon>Eukaryota</taxon>
        <taxon>Viridiplantae</taxon>
        <taxon>Streptophyta</taxon>
        <taxon>Embryophyta</taxon>
        <taxon>Tracheophyta</taxon>
        <taxon>Spermatophyta</taxon>
        <taxon>Magnoliopsida</taxon>
        <taxon>eudicotyledons</taxon>
        <taxon>Gunneridae</taxon>
        <taxon>Pentapetalae</taxon>
        <taxon>rosids</taxon>
        <taxon>fabids</taxon>
        <taxon>Fabales</taxon>
        <taxon>Fabaceae</taxon>
        <taxon>Papilionoideae</taxon>
        <taxon>50 kb inversion clade</taxon>
        <taxon>NPAAA clade</taxon>
        <taxon>indigoferoid/millettioid clade</taxon>
        <taxon>Phaseoleae</taxon>
        <taxon>Vigna</taxon>
    </lineage>
</organism>
<dbReference type="SUPFAM" id="SSF57756">
    <property type="entry name" value="Retrovirus zinc finger-like domains"/>
    <property type="match status" value="1"/>
</dbReference>
<dbReference type="Pfam" id="PF25597">
    <property type="entry name" value="SH3_retrovirus"/>
    <property type="match status" value="1"/>
</dbReference>
<evidence type="ECO:0000256" key="5">
    <source>
        <dbReference type="ARBA" id="ARBA00022723"/>
    </source>
</evidence>
<dbReference type="GO" id="GO:0015074">
    <property type="term" value="P:DNA integration"/>
    <property type="evidence" value="ECO:0007669"/>
    <property type="project" value="UniProtKB-KW"/>
</dbReference>
<dbReference type="InterPro" id="IPR001584">
    <property type="entry name" value="Integrase_cat-core"/>
</dbReference>
<protein>
    <submittedName>
        <fullName evidence="22">Uncharacterized protein</fullName>
    </submittedName>
</protein>
<keyword evidence="15" id="KW-0917">Virion maturation</keyword>
<keyword evidence="6" id="KW-0547">Nucleotide-binding</keyword>
<evidence type="ECO:0000256" key="4">
    <source>
        <dbReference type="ARBA" id="ARBA00022722"/>
    </source>
</evidence>
<keyword evidence="8" id="KW-0255">Endonuclease</keyword>
<comment type="function">
    <text evidence="1">The aspartyl protease (PR) mediates the proteolytic cleavages of the Gag and Gag-Pol polyproteins after assembly of the VLP.</text>
</comment>
<keyword evidence="10" id="KW-0067">ATP-binding</keyword>
<evidence type="ECO:0000256" key="10">
    <source>
        <dbReference type="ARBA" id="ARBA00022840"/>
    </source>
</evidence>
<dbReference type="Pfam" id="PF22936">
    <property type="entry name" value="Pol_BBD"/>
    <property type="match status" value="1"/>
</dbReference>
<dbReference type="InterPro" id="IPR025724">
    <property type="entry name" value="GAG-pre-integrase_dom"/>
</dbReference>
<evidence type="ECO:0000256" key="14">
    <source>
        <dbReference type="ARBA" id="ARBA00022932"/>
    </source>
</evidence>
<feature type="compositionally biased region" description="Basic residues" evidence="19">
    <location>
        <begin position="195"/>
        <end position="205"/>
    </location>
</feature>
<dbReference type="Pfam" id="PF14223">
    <property type="entry name" value="Retrotran_gag_2"/>
    <property type="match status" value="1"/>
</dbReference>
<keyword evidence="9" id="KW-0378">Hydrolase</keyword>
<dbReference type="Pfam" id="PF07727">
    <property type="entry name" value="RVT_2"/>
    <property type="match status" value="1"/>
</dbReference>
<keyword evidence="11" id="KW-0460">Magnesium</keyword>
<evidence type="ECO:0000256" key="16">
    <source>
        <dbReference type="ARBA" id="ARBA00023172"/>
    </source>
</evidence>
<evidence type="ECO:0000256" key="6">
    <source>
        <dbReference type="ARBA" id="ARBA00022741"/>
    </source>
</evidence>
<dbReference type="SMART" id="SM00343">
    <property type="entry name" value="ZnF_C2HC"/>
    <property type="match status" value="1"/>
</dbReference>
<dbReference type="InterPro" id="IPR057670">
    <property type="entry name" value="SH3_retrovirus"/>
</dbReference>
<dbReference type="PROSITE" id="PS50994">
    <property type="entry name" value="INTEGRASE"/>
    <property type="match status" value="1"/>
</dbReference>
<keyword evidence="13" id="KW-0695">RNA-directed DNA polymerase</keyword>
<dbReference type="InterPro" id="IPR012337">
    <property type="entry name" value="RNaseH-like_sf"/>
</dbReference>
<evidence type="ECO:0000256" key="2">
    <source>
        <dbReference type="ARBA" id="ARBA00022612"/>
    </source>
</evidence>
<keyword evidence="14" id="KW-0808">Transferase</keyword>
<reference evidence="22 23" key="1">
    <citation type="journal article" date="2023" name="Life. Sci Alliance">
        <title>Evolutionary insights into 3D genome organization and epigenetic landscape of Vigna mungo.</title>
        <authorList>
            <person name="Junaid A."/>
            <person name="Singh B."/>
            <person name="Bhatia S."/>
        </authorList>
    </citation>
    <scope>NUCLEOTIDE SEQUENCE [LARGE SCALE GENOMIC DNA]</scope>
    <source>
        <strain evidence="22">Urdbean</strain>
    </source>
</reference>
<dbReference type="Pfam" id="PF13976">
    <property type="entry name" value="gag_pre-integrs"/>
    <property type="match status" value="1"/>
</dbReference>
<dbReference type="GO" id="GO:0005524">
    <property type="term" value="F:ATP binding"/>
    <property type="evidence" value="ECO:0007669"/>
    <property type="project" value="UniProtKB-KW"/>
</dbReference>
<evidence type="ECO:0000256" key="1">
    <source>
        <dbReference type="ARBA" id="ARBA00002180"/>
    </source>
</evidence>
<dbReference type="InterPro" id="IPR001878">
    <property type="entry name" value="Znf_CCHC"/>
</dbReference>
<keyword evidence="16" id="KW-0233">DNA recombination</keyword>
<dbReference type="PANTHER" id="PTHR42648">
    <property type="entry name" value="TRANSPOSASE, PUTATIVE-RELATED"/>
    <property type="match status" value="1"/>
</dbReference>
<feature type="compositionally biased region" description="Basic residues" evidence="19">
    <location>
        <begin position="161"/>
        <end position="175"/>
    </location>
</feature>
<dbReference type="EMBL" id="CP144695">
    <property type="protein sequence ID" value="WVZ08533.1"/>
    <property type="molecule type" value="Genomic_DNA"/>
</dbReference>
<keyword evidence="5" id="KW-0479">Metal-binding</keyword>
<sequence>MAGMIQSNLPVFDGKNFEEWCVKMDAILGFQEIDEVVKIGFKEPAKNATDEEKKAFKENRKLDCKARMILHQCISATIFQKVQKATTAKETWEILQNGYGTAGNMKEIRLQSLRHQYELLKMREQETVEGYIGRIQRLLERKAAEQDALQNTNQALQAKTYKNRGTGRGRGRNGGRHNSEQNKDTEGNEQGNYRGRGKPRGRGGRKNPDKRNVQCFTCNKFGHYSSECWHNDNTKKEQNDEVNLAKEELVSDSEHIALMSMVSDKRNDGKWITTRGESLQKVASKDKDGCGKSTAQTEQVSSNAESRHAKKEVLIRNSREEHVSLAGELSHAQEEMCWYLDSACSNHMTGNRSWLIDLDTSVKSSVRFADDSVIRAEGAGKVLITRKNGKPVYMHNVLYVLTMRSNLLSLGQLLEKGYTMNLQKRTIEVYDEKQRLIIKAPLARNRTFKVNLNVVEVQCLAAEGTDEKEWLWHYRFGHLNFRSLCQLRDKNLVKGIPDFITPSKVCEGCAAGKQTRNVFKHYTYKRAVQLLEIIYADLCGPFDVPSLGGNKYFLLFVDEFSRKLWIYLLKEKKDTYSCFIQFCCMAETQSECKIKVLRTDGGGEFNSRDMNEFCTGKGIKHEVTAPYTPQHNGIAERRNRMLLDMIRCMLKAKGLPKFLWGEAVATATYILNRCPTKALPNSTPEEVWSKRKPDVRHLRVFGSICYRHIPAERRRKLDDRSEVLILVGYHPTDESTKFTWKENEVSQIQGPDKVMTIWIEENNLKGDGPASSSAEGDTRRSQRTRFPSTRFTNFEMFSDNDITDTGDIVQYALFADAMQEELSSIERNKTWKLVKLPEHKKAIDVKWIFKTKYKPDGTVVKLKARLVAKGFLQKPGIDFNEVYAPVARIETVRLVVAIANAKGWMIHQMDVKAAFLNDPLEEEVFVNQPPGYTIKREESKVYQLQKALYGLRQAPRAWNKHIDALLVRYGFNKCSVEYGIYVQYVEQVGTLVVCLYIDDLLITGSSTTEIEQFKARMKNELEMTDLGKLGYFLGMEFVQTEGGMIMHQRKYILEVLERFNMKDCNNTCIPVLANIKLSRHQEEAKVDPTLFKQIVGTLRFICNSRPDICYGVGLISRYMHDPRQPHLNAAKHILRYLKGTTDYGVYFPKSVNSTSNVLEAWCDADWSGDQEDRKSIIVALSSCEAEYISAAETACQSAWLEAVLHDLKIEIHKPTCLMVDNKSAISLSKNPISHERSKHIETKYHYIRERVNEGKLELVYCSTDEQIADVFTKPLRQCRFEKLRVLLGIKSLSDLDL</sequence>
<dbReference type="Gene3D" id="3.30.420.10">
    <property type="entry name" value="Ribonuclease H-like superfamily/Ribonuclease H"/>
    <property type="match status" value="1"/>
</dbReference>
<evidence type="ECO:0000259" key="20">
    <source>
        <dbReference type="PROSITE" id="PS50158"/>
    </source>
</evidence>
<feature type="region of interest" description="Disordered" evidence="19">
    <location>
        <begin position="152"/>
        <end position="213"/>
    </location>
</feature>
<feature type="region of interest" description="Disordered" evidence="19">
    <location>
        <begin position="763"/>
        <end position="785"/>
    </location>
</feature>
<dbReference type="GO" id="GO:0006508">
    <property type="term" value="P:proteolysis"/>
    <property type="evidence" value="ECO:0007669"/>
    <property type="project" value="UniProtKB-KW"/>
</dbReference>
<evidence type="ECO:0000256" key="11">
    <source>
        <dbReference type="ARBA" id="ARBA00022842"/>
    </source>
</evidence>
<dbReference type="GO" id="GO:0004519">
    <property type="term" value="F:endonuclease activity"/>
    <property type="evidence" value="ECO:0007669"/>
    <property type="project" value="UniProtKB-KW"/>
</dbReference>
<keyword evidence="14" id="KW-0239">DNA-directed DNA polymerase</keyword>
<dbReference type="InterPro" id="IPR054722">
    <property type="entry name" value="PolX-like_BBD"/>
</dbReference>
<keyword evidence="4" id="KW-0540">Nuclease</keyword>
<evidence type="ECO:0000256" key="18">
    <source>
        <dbReference type="PROSITE-ProRule" id="PRU00047"/>
    </source>
</evidence>
<keyword evidence="17" id="KW-0511">Multifunctional enzyme</keyword>
<dbReference type="SUPFAM" id="SSF53098">
    <property type="entry name" value="Ribonuclease H-like"/>
    <property type="match status" value="1"/>
</dbReference>
<proteinExistence type="predicted"/>
<evidence type="ECO:0000256" key="7">
    <source>
        <dbReference type="ARBA" id="ARBA00022750"/>
    </source>
</evidence>
<feature type="domain" description="Integrase catalytic" evidence="21">
    <location>
        <begin position="526"/>
        <end position="692"/>
    </location>
</feature>
<dbReference type="GO" id="GO:0004190">
    <property type="term" value="F:aspartic-type endopeptidase activity"/>
    <property type="evidence" value="ECO:0007669"/>
    <property type="project" value="UniProtKB-KW"/>
</dbReference>
<keyword evidence="23" id="KW-1185">Reference proteome</keyword>
<dbReference type="PANTHER" id="PTHR42648:SF11">
    <property type="entry name" value="TRANSPOSON TY4-P GAG-POL POLYPROTEIN"/>
    <property type="match status" value="1"/>
</dbReference>
<evidence type="ECO:0000256" key="15">
    <source>
        <dbReference type="ARBA" id="ARBA00023113"/>
    </source>
</evidence>
<keyword evidence="7" id="KW-0064">Aspartyl protease</keyword>
<evidence type="ECO:0000256" key="3">
    <source>
        <dbReference type="ARBA" id="ARBA00022670"/>
    </source>
</evidence>
<dbReference type="SUPFAM" id="SSF56672">
    <property type="entry name" value="DNA/RNA polymerases"/>
    <property type="match status" value="1"/>
</dbReference>
<evidence type="ECO:0000256" key="17">
    <source>
        <dbReference type="ARBA" id="ARBA00023268"/>
    </source>
</evidence>
<keyword evidence="3" id="KW-0645">Protease</keyword>
<gene>
    <name evidence="22" type="ORF">V8G54_021879</name>
</gene>
<dbReference type="InterPro" id="IPR036875">
    <property type="entry name" value="Znf_CCHC_sf"/>
</dbReference>
<evidence type="ECO:0000256" key="8">
    <source>
        <dbReference type="ARBA" id="ARBA00022759"/>
    </source>
</evidence>
<evidence type="ECO:0000256" key="19">
    <source>
        <dbReference type="SAM" id="MobiDB-lite"/>
    </source>
</evidence>
<keyword evidence="18" id="KW-0863">Zinc-finger</keyword>
<feature type="compositionally biased region" description="Polar residues" evidence="19">
    <location>
        <begin position="293"/>
        <end position="304"/>
    </location>
</feature>
<dbReference type="InterPro" id="IPR013103">
    <property type="entry name" value="RVT_2"/>
</dbReference>
<dbReference type="GO" id="GO:0003964">
    <property type="term" value="F:RNA-directed DNA polymerase activity"/>
    <property type="evidence" value="ECO:0007669"/>
    <property type="project" value="UniProtKB-KW"/>
</dbReference>
<dbReference type="CDD" id="cd09272">
    <property type="entry name" value="RNase_HI_RT_Ty1"/>
    <property type="match status" value="1"/>
</dbReference>
<keyword evidence="12" id="KW-0229">DNA integration</keyword>
<keyword evidence="18" id="KW-0862">Zinc</keyword>
<dbReference type="InterPro" id="IPR043502">
    <property type="entry name" value="DNA/RNA_pol_sf"/>
</dbReference>
<evidence type="ECO:0000256" key="12">
    <source>
        <dbReference type="ARBA" id="ARBA00022908"/>
    </source>
</evidence>
<dbReference type="GO" id="GO:0006310">
    <property type="term" value="P:DNA recombination"/>
    <property type="evidence" value="ECO:0007669"/>
    <property type="project" value="UniProtKB-KW"/>
</dbReference>
<feature type="region of interest" description="Disordered" evidence="19">
    <location>
        <begin position="283"/>
        <end position="309"/>
    </location>
</feature>
<dbReference type="Proteomes" id="UP001374535">
    <property type="component" value="Chromosome 6"/>
</dbReference>